<dbReference type="EMBL" id="MU155231">
    <property type="protein sequence ID" value="KAF9478568.1"/>
    <property type="molecule type" value="Genomic_DNA"/>
</dbReference>
<dbReference type="GO" id="GO:0032153">
    <property type="term" value="C:cell division site"/>
    <property type="evidence" value="ECO:0007669"/>
    <property type="project" value="TreeGrafter"/>
</dbReference>
<dbReference type="InterPro" id="IPR009571">
    <property type="entry name" value="SUR7/Rim9-like_fungi"/>
</dbReference>
<dbReference type="Proteomes" id="UP000807469">
    <property type="component" value="Unassembled WGS sequence"/>
</dbReference>
<dbReference type="AlphaFoldDB" id="A0A9P6D0E6"/>
<dbReference type="Gene3D" id="1.20.140.150">
    <property type="match status" value="1"/>
</dbReference>
<keyword evidence="1" id="KW-0812">Transmembrane</keyword>
<keyword evidence="1" id="KW-0472">Membrane</keyword>
<protein>
    <recommendedName>
        <fullName evidence="4">Pali-domain-containing protein</fullName>
    </recommendedName>
</protein>
<dbReference type="PANTHER" id="PTHR28013">
    <property type="entry name" value="PROTEIN DCV1-RELATED"/>
    <property type="match status" value="1"/>
</dbReference>
<evidence type="ECO:0000313" key="3">
    <source>
        <dbReference type="Proteomes" id="UP000807469"/>
    </source>
</evidence>
<sequence>MSRSIPALVLIFIALVLSFFVSISLPFILGIDIARINVEVPGLDGKGDVRLGIWSYCIYDLTGAHACAPKGLGYSFEKFNAFNVNESDVLSSAWTRGLILHPIATGFIFVAFVTSLLTSTLVNLVAFLATLFAAFVTLIAFVIDIALYVHIHTVVKDAHVDAVANTDTAPGFWLSFVSVVLLIAASVAFFFGRRGERRSSQSTSYPLQSSKSWAEKFASM</sequence>
<dbReference type="InterPro" id="IPR051380">
    <property type="entry name" value="pH-response_reg_palI/RIM9"/>
</dbReference>
<name>A0A9P6D0E6_9AGAR</name>
<keyword evidence="1" id="KW-1133">Transmembrane helix</keyword>
<feature type="transmembrane region" description="Helical" evidence="1">
    <location>
        <begin position="124"/>
        <end position="151"/>
    </location>
</feature>
<feature type="transmembrane region" description="Helical" evidence="1">
    <location>
        <begin position="98"/>
        <end position="117"/>
    </location>
</feature>
<dbReference type="Pfam" id="PF06687">
    <property type="entry name" value="SUR7"/>
    <property type="match status" value="1"/>
</dbReference>
<organism evidence="2 3">
    <name type="scientific">Pholiota conissans</name>
    <dbReference type="NCBI Taxonomy" id="109636"/>
    <lineage>
        <taxon>Eukaryota</taxon>
        <taxon>Fungi</taxon>
        <taxon>Dikarya</taxon>
        <taxon>Basidiomycota</taxon>
        <taxon>Agaricomycotina</taxon>
        <taxon>Agaricomycetes</taxon>
        <taxon>Agaricomycetidae</taxon>
        <taxon>Agaricales</taxon>
        <taxon>Agaricineae</taxon>
        <taxon>Strophariaceae</taxon>
        <taxon>Pholiota</taxon>
    </lineage>
</organism>
<comment type="caution">
    <text evidence="2">The sequence shown here is derived from an EMBL/GenBank/DDBJ whole genome shotgun (WGS) entry which is preliminary data.</text>
</comment>
<evidence type="ECO:0008006" key="4">
    <source>
        <dbReference type="Google" id="ProtNLM"/>
    </source>
</evidence>
<proteinExistence type="predicted"/>
<dbReference type="GO" id="GO:0005886">
    <property type="term" value="C:plasma membrane"/>
    <property type="evidence" value="ECO:0007669"/>
    <property type="project" value="InterPro"/>
</dbReference>
<reference evidence="2" key="1">
    <citation type="submission" date="2020-11" db="EMBL/GenBank/DDBJ databases">
        <authorList>
            <consortium name="DOE Joint Genome Institute"/>
            <person name="Ahrendt S."/>
            <person name="Riley R."/>
            <person name="Andreopoulos W."/>
            <person name="Labutti K."/>
            <person name="Pangilinan J."/>
            <person name="Ruiz-Duenas F.J."/>
            <person name="Barrasa J.M."/>
            <person name="Sanchez-Garcia M."/>
            <person name="Camarero S."/>
            <person name="Miyauchi S."/>
            <person name="Serrano A."/>
            <person name="Linde D."/>
            <person name="Babiker R."/>
            <person name="Drula E."/>
            <person name="Ayuso-Fernandez I."/>
            <person name="Pacheco R."/>
            <person name="Padilla G."/>
            <person name="Ferreira P."/>
            <person name="Barriuso J."/>
            <person name="Kellner H."/>
            <person name="Castanera R."/>
            <person name="Alfaro M."/>
            <person name="Ramirez L."/>
            <person name="Pisabarro A.G."/>
            <person name="Kuo A."/>
            <person name="Tritt A."/>
            <person name="Lipzen A."/>
            <person name="He G."/>
            <person name="Yan M."/>
            <person name="Ng V."/>
            <person name="Cullen D."/>
            <person name="Martin F."/>
            <person name="Rosso M.-N."/>
            <person name="Henrissat B."/>
            <person name="Hibbett D."/>
            <person name="Martinez A.T."/>
            <person name="Grigoriev I.V."/>
        </authorList>
    </citation>
    <scope>NUCLEOTIDE SEQUENCE</scope>
    <source>
        <strain evidence="2">CIRM-BRFM 674</strain>
    </source>
</reference>
<accession>A0A9P6D0E6</accession>
<feature type="transmembrane region" description="Helical" evidence="1">
    <location>
        <begin position="7"/>
        <end position="29"/>
    </location>
</feature>
<evidence type="ECO:0000256" key="1">
    <source>
        <dbReference type="SAM" id="Phobius"/>
    </source>
</evidence>
<dbReference type="GO" id="GO:0035838">
    <property type="term" value="C:growing cell tip"/>
    <property type="evidence" value="ECO:0007669"/>
    <property type="project" value="TreeGrafter"/>
</dbReference>
<dbReference type="PANTHER" id="PTHR28013:SF4">
    <property type="entry name" value="MARVEL DOMAIN-CONTAINING PROTEIN"/>
    <property type="match status" value="1"/>
</dbReference>
<gene>
    <name evidence="2" type="ORF">BDN70DRAFT_933279</name>
</gene>
<evidence type="ECO:0000313" key="2">
    <source>
        <dbReference type="EMBL" id="KAF9478568.1"/>
    </source>
</evidence>
<feature type="transmembrane region" description="Helical" evidence="1">
    <location>
        <begin position="171"/>
        <end position="191"/>
    </location>
</feature>
<keyword evidence="3" id="KW-1185">Reference proteome</keyword>
<dbReference type="OrthoDB" id="2354757at2759"/>